<dbReference type="AlphaFoldDB" id="A0A1L1YMD5"/>
<gene>
    <name evidence="2" type="primary">nad4L</name>
</gene>
<protein>
    <submittedName>
        <fullName evidence="2">NADH dehydrogenase subunit 4L</fullName>
    </submittedName>
</protein>
<name>A0A1L1YMD5_9HEMI</name>
<organism evidence="2">
    <name type="scientific">Kurisakia onigurumii</name>
    <dbReference type="NCBI Taxonomy" id="384362"/>
    <lineage>
        <taxon>Eukaryota</taxon>
        <taxon>Metazoa</taxon>
        <taxon>Ecdysozoa</taxon>
        <taxon>Arthropoda</taxon>
        <taxon>Hexapoda</taxon>
        <taxon>Insecta</taxon>
        <taxon>Pterygota</taxon>
        <taxon>Neoptera</taxon>
        <taxon>Paraneoptera</taxon>
        <taxon>Hemiptera</taxon>
        <taxon>Sternorrhyncha</taxon>
        <taxon>Aphidomorpha</taxon>
        <taxon>Aphidoidea</taxon>
        <taxon>Thelaxidae</taxon>
        <taxon>Kurisakia</taxon>
    </lineage>
</organism>
<keyword evidence="2" id="KW-0496">Mitochondrion</keyword>
<feature type="transmembrane region" description="Helical" evidence="1">
    <location>
        <begin position="57"/>
        <end position="81"/>
    </location>
</feature>
<evidence type="ECO:0000313" key="2">
    <source>
        <dbReference type="EMBL" id="AKM70114.1"/>
    </source>
</evidence>
<reference evidence="2" key="1">
    <citation type="submission" date="2015-01" db="EMBL/GenBank/DDBJ databases">
        <title>Mitochondrial genomes reveal the phylogenetics of aphids.</title>
        <authorList>
            <person name="Wang Y."/>
            <person name="Chen J."/>
            <person name="Jiang L.-Y."/>
            <person name="Qiao G.-X."/>
        </authorList>
    </citation>
    <scope>NUCLEOTIDE SEQUENCE</scope>
</reference>
<dbReference type="Gene3D" id="1.10.287.3510">
    <property type="match status" value="1"/>
</dbReference>
<evidence type="ECO:0000256" key="1">
    <source>
        <dbReference type="SAM" id="Phobius"/>
    </source>
</evidence>
<dbReference type="EMBL" id="KP722578">
    <property type="protein sequence ID" value="AKM70114.1"/>
    <property type="molecule type" value="Genomic_DNA"/>
</dbReference>
<keyword evidence="1" id="KW-0812">Transmembrane</keyword>
<accession>A0A1L1YMD5</accession>
<sequence>MNEFFLLLFFLFFWGVLFYIFNFNPFLKKFLGVEKFFLIFLLKFLKNLKKFIKQKILFLVFFIFGISESVLGLTILILMVWNYGKGFLKSLKIFPS</sequence>
<feature type="transmembrane region" description="Helical" evidence="1">
    <location>
        <begin position="5"/>
        <end position="21"/>
    </location>
</feature>
<proteinExistence type="predicted"/>
<keyword evidence="1" id="KW-0472">Membrane</keyword>
<keyword evidence="1" id="KW-1133">Transmembrane helix</keyword>
<geneLocation type="mitochondrion" evidence="2"/>